<dbReference type="NCBIfam" id="NF003168">
    <property type="entry name" value="PRK04155.1"/>
    <property type="match status" value="1"/>
</dbReference>
<evidence type="ECO:0000313" key="8">
    <source>
        <dbReference type="EMBL" id="NKZ12427.1"/>
    </source>
</evidence>
<dbReference type="PIRSF" id="PIRSF037798">
    <property type="entry name" value="Chaperone_HchA"/>
    <property type="match status" value="1"/>
</dbReference>
<dbReference type="InterPro" id="IPR017283">
    <property type="entry name" value="HchA"/>
</dbReference>
<evidence type="ECO:0000256" key="4">
    <source>
        <dbReference type="ARBA" id="ARBA00023016"/>
    </source>
</evidence>
<dbReference type="Gene3D" id="3.40.50.880">
    <property type="match status" value="1"/>
</dbReference>
<dbReference type="InterPro" id="IPR050325">
    <property type="entry name" value="Prot/Nucl_acid_deglycase"/>
</dbReference>
<dbReference type="PANTHER" id="PTHR48094">
    <property type="entry name" value="PROTEIN/NUCLEIC ACID DEGLYCASE DJ-1-RELATED"/>
    <property type="match status" value="1"/>
</dbReference>
<evidence type="ECO:0000256" key="3">
    <source>
        <dbReference type="ARBA" id="ARBA00022801"/>
    </source>
</evidence>
<evidence type="ECO:0000256" key="5">
    <source>
        <dbReference type="ARBA" id="ARBA00023204"/>
    </source>
</evidence>
<dbReference type="GO" id="GO:0036524">
    <property type="term" value="F:protein deglycase activity"/>
    <property type="evidence" value="ECO:0007669"/>
    <property type="project" value="UniProtKB-EC"/>
</dbReference>
<evidence type="ECO:0000313" key="9">
    <source>
        <dbReference type="Proteomes" id="UP000518188"/>
    </source>
</evidence>
<dbReference type="GO" id="GO:0019243">
    <property type="term" value="P:methylglyoxal catabolic process to D-lactate via S-lactoyl-glutathione"/>
    <property type="evidence" value="ECO:0007669"/>
    <property type="project" value="TreeGrafter"/>
</dbReference>
<keyword evidence="2" id="KW-0227">DNA damage</keyword>
<dbReference type="GO" id="GO:0006281">
    <property type="term" value="P:DNA repair"/>
    <property type="evidence" value="ECO:0007669"/>
    <property type="project" value="UniProtKB-KW"/>
</dbReference>
<dbReference type="Proteomes" id="UP000518188">
    <property type="component" value="Unassembled WGS sequence"/>
</dbReference>
<protein>
    <submittedName>
        <fullName evidence="8">Protein deglycase HchA</fullName>
        <ecNumber evidence="8">3.5.1.124</ecNumber>
    </submittedName>
</protein>
<dbReference type="GO" id="GO:0005737">
    <property type="term" value="C:cytoplasm"/>
    <property type="evidence" value="ECO:0007669"/>
    <property type="project" value="TreeGrafter"/>
</dbReference>
<keyword evidence="1" id="KW-0963">Cytoplasm</keyword>
<dbReference type="Pfam" id="PF01965">
    <property type="entry name" value="DJ-1_PfpI"/>
    <property type="match status" value="1"/>
</dbReference>
<evidence type="ECO:0000256" key="6">
    <source>
        <dbReference type="SAM" id="MobiDB-lite"/>
    </source>
</evidence>
<feature type="region of interest" description="Disordered" evidence="6">
    <location>
        <begin position="1"/>
        <end position="29"/>
    </location>
</feature>
<organism evidence="8 9">
    <name type="scientific">Mycolicibacterium septicum DSM 44393</name>
    <dbReference type="NCBI Taxonomy" id="1341646"/>
    <lineage>
        <taxon>Bacteria</taxon>
        <taxon>Bacillati</taxon>
        <taxon>Actinomycetota</taxon>
        <taxon>Actinomycetes</taxon>
        <taxon>Mycobacteriales</taxon>
        <taxon>Mycobacteriaceae</taxon>
        <taxon>Mycolicibacterium</taxon>
    </lineage>
</organism>
<dbReference type="PANTHER" id="PTHR48094:SF20">
    <property type="entry name" value="PROTEIN_NUCLEIC ACID DEGLYCASE 1"/>
    <property type="match status" value="1"/>
</dbReference>
<feature type="domain" description="DJ-1/PfpI" evidence="7">
    <location>
        <begin position="79"/>
        <end position="203"/>
    </location>
</feature>
<evidence type="ECO:0000259" key="7">
    <source>
        <dbReference type="Pfam" id="PF01965"/>
    </source>
</evidence>
<gene>
    <name evidence="8" type="primary">hchA</name>
    <name evidence="8" type="ORF">HGA11_15710</name>
</gene>
<dbReference type="InterPro" id="IPR002818">
    <property type="entry name" value="DJ-1/PfpI"/>
</dbReference>
<name>A0A7X6RWT4_9MYCO</name>
<dbReference type="SUPFAM" id="SSF52317">
    <property type="entry name" value="Class I glutamine amidotransferase-like"/>
    <property type="match status" value="1"/>
</dbReference>
<dbReference type="GO" id="GO:0019172">
    <property type="term" value="F:glyoxalase III activity"/>
    <property type="evidence" value="ECO:0007669"/>
    <property type="project" value="TreeGrafter"/>
</dbReference>
<evidence type="ECO:0000256" key="2">
    <source>
        <dbReference type="ARBA" id="ARBA00022763"/>
    </source>
</evidence>
<dbReference type="EMBL" id="JAAXPJ010000006">
    <property type="protein sequence ID" value="NKZ12427.1"/>
    <property type="molecule type" value="Genomic_DNA"/>
</dbReference>
<dbReference type="EC" id="3.5.1.124" evidence="8"/>
<sequence length="294" mass="31616">MSQNADKLSKAPTPDQAEDNAFFPSPYSLSQYTSPKTDFAGVERKGAYTEGRWKVLMIAAEERYLLCQNGKMFSTGNHPVEMLLPLHHLMETGFDVDVATISGYPAKLELWAMPHEDQAVASTYEALKPKLKQPHKLSDVVAELKPGSDYLAVFIPGGHGAVVGLPGSEAVGQTLNWALDHGRFIVTLCHGPAALLAAGLGRAQSPLAGYSVCVFPDSLDEGPNIDIGYLPGRMQWLVADLLAKQGLTIVNDKMAGTVHQDRRLLTGDSPLASDALGKLAVNCLLDALGLERQP</sequence>
<keyword evidence="5" id="KW-0234">DNA repair</keyword>
<dbReference type="RefSeq" id="WP_168441712.1">
    <property type="nucleotide sequence ID" value="NZ_JAAXPJ010000006.1"/>
</dbReference>
<accession>A0A7X6RWT4</accession>
<reference evidence="8 9" key="1">
    <citation type="submission" date="2020-04" db="EMBL/GenBank/DDBJ databases">
        <title>MicrobeNet Type strains.</title>
        <authorList>
            <person name="Nicholson A.C."/>
        </authorList>
    </citation>
    <scope>NUCLEOTIDE SEQUENCE [LARGE SCALE GENOMIC DNA]</scope>
    <source>
        <strain evidence="8 9">ATCC 700731</strain>
    </source>
</reference>
<keyword evidence="4" id="KW-0346">Stress response</keyword>
<proteinExistence type="predicted"/>
<comment type="caution">
    <text evidence="8">The sequence shown here is derived from an EMBL/GenBank/DDBJ whole genome shotgun (WGS) entry which is preliminary data.</text>
</comment>
<keyword evidence="3 8" id="KW-0378">Hydrolase</keyword>
<evidence type="ECO:0000256" key="1">
    <source>
        <dbReference type="ARBA" id="ARBA00022490"/>
    </source>
</evidence>
<dbReference type="AlphaFoldDB" id="A0A7X6RWT4"/>
<dbReference type="InterPro" id="IPR029062">
    <property type="entry name" value="Class_I_gatase-like"/>
</dbReference>